<protein>
    <recommendedName>
        <fullName evidence="5">5'-deoxynucleotidase</fullName>
        <ecNumber evidence="5">3.1.3.89</ecNumber>
    </recommendedName>
</protein>
<sequence>MKKTLEFFKKIGELKNIQRRGVLFYGFKNADTATDHTFRLAIMAWVFGYGRKLDFAKLVKLALVHDICKVYTGDITPYEGLFPKNKKGGYRVAWRWRRLSLQEKQRRYKEKFRKELRALKKLTSKLPEDIRKDIIESWLDYQKLESHEAKFMEQLDRAENLLEALESWEQDKKFPTLPWWEHADEVIHDKALLDFLEEIEQEEIGKKKAK</sequence>
<dbReference type="EC" id="3.1.3.89" evidence="5"/>
<comment type="cofactor">
    <cofactor evidence="3">
        <name>Co(2+)</name>
        <dbReference type="ChEBI" id="CHEBI:48828"/>
    </cofactor>
</comment>
<evidence type="ECO:0000256" key="1">
    <source>
        <dbReference type="ARBA" id="ARBA00001638"/>
    </source>
</evidence>
<evidence type="ECO:0000256" key="7">
    <source>
        <dbReference type="ARBA" id="ARBA00022801"/>
    </source>
</evidence>
<evidence type="ECO:0000256" key="2">
    <source>
        <dbReference type="ARBA" id="ARBA00001936"/>
    </source>
</evidence>
<dbReference type="Pfam" id="PF13023">
    <property type="entry name" value="HD_3"/>
    <property type="match status" value="1"/>
</dbReference>
<dbReference type="InterPro" id="IPR006674">
    <property type="entry name" value="HD_domain"/>
</dbReference>
<dbReference type="GO" id="GO:0005737">
    <property type="term" value="C:cytoplasm"/>
    <property type="evidence" value="ECO:0007669"/>
    <property type="project" value="TreeGrafter"/>
</dbReference>
<dbReference type="Gene3D" id="1.10.3210.10">
    <property type="entry name" value="Hypothetical protein af1432"/>
    <property type="match status" value="1"/>
</dbReference>
<comment type="subunit">
    <text evidence="4">Homodimer.</text>
</comment>
<dbReference type="PANTHER" id="PTHR11845:SF13">
    <property type="entry name" value="5'-DEOXYNUCLEOTIDASE HDDC2"/>
    <property type="match status" value="1"/>
</dbReference>
<dbReference type="SUPFAM" id="SSF109604">
    <property type="entry name" value="HD-domain/PDEase-like"/>
    <property type="match status" value="1"/>
</dbReference>
<evidence type="ECO:0000256" key="3">
    <source>
        <dbReference type="ARBA" id="ARBA00001941"/>
    </source>
</evidence>
<dbReference type="InterPro" id="IPR003607">
    <property type="entry name" value="HD/PDEase_dom"/>
</dbReference>
<keyword evidence="8" id="KW-0175">Coiled coil</keyword>
<dbReference type="PANTHER" id="PTHR11845">
    <property type="entry name" value="5'-DEOXYNUCLEOTIDASE HDDC2"/>
    <property type="match status" value="1"/>
</dbReference>
<evidence type="ECO:0000259" key="9">
    <source>
        <dbReference type="SMART" id="SM00471"/>
    </source>
</evidence>
<proteinExistence type="predicted"/>
<dbReference type="STRING" id="1802461.A3B24_01370"/>
<evidence type="ECO:0000256" key="4">
    <source>
        <dbReference type="ARBA" id="ARBA00011738"/>
    </source>
</evidence>
<accession>A0A1G2RJM2</accession>
<organism evidence="10 11">
    <name type="scientific">Candidatus Wildermuthbacteria bacterium RIFCSPLOWO2_01_FULL_48_16</name>
    <dbReference type="NCBI Taxonomy" id="1802461"/>
    <lineage>
        <taxon>Bacteria</taxon>
        <taxon>Candidatus Wildermuthiibacteriota</taxon>
    </lineage>
</organism>
<evidence type="ECO:0000256" key="6">
    <source>
        <dbReference type="ARBA" id="ARBA00022723"/>
    </source>
</evidence>
<comment type="caution">
    <text evidence="10">The sequence shown here is derived from an EMBL/GenBank/DDBJ whole genome shotgun (WGS) entry which is preliminary data.</text>
</comment>
<dbReference type="SMART" id="SM00471">
    <property type="entry name" value="HDc"/>
    <property type="match status" value="1"/>
</dbReference>
<feature type="coiled-coil region" evidence="8">
    <location>
        <begin position="141"/>
        <end position="171"/>
    </location>
</feature>
<evidence type="ECO:0000313" key="10">
    <source>
        <dbReference type="EMBL" id="OHA73045.1"/>
    </source>
</evidence>
<dbReference type="InterPro" id="IPR039356">
    <property type="entry name" value="YfbR/HDDC2"/>
</dbReference>
<comment type="cofactor">
    <cofactor evidence="2">
        <name>Mn(2+)</name>
        <dbReference type="ChEBI" id="CHEBI:29035"/>
    </cofactor>
</comment>
<keyword evidence="7" id="KW-0378">Hydrolase</keyword>
<dbReference type="Proteomes" id="UP000176917">
    <property type="component" value="Unassembled WGS sequence"/>
</dbReference>
<reference evidence="10 11" key="1">
    <citation type="journal article" date="2016" name="Nat. Commun.">
        <title>Thousands of microbial genomes shed light on interconnected biogeochemical processes in an aquifer system.</title>
        <authorList>
            <person name="Anantharaman K."/>
            <person name="Brown C.T."/>
            <person name="Hug L.A."/>
            <person name="Sharon I."/>
            <person name="Castelle C.J."/>
            <person name="Probst A.J."/>
            <person name="Thomas B.C."/>
            <person name="Singh A."/>
            <person name="Wilkins M.J."/>
            <person name="Karaoz U."/>
            <person name="Brodie E.L."/>
            <person name="Williams K.H."/>
            <person name="Hubbard S.S."/>
            <person name="Banfield J.F."/>
        </authorList>
    </citation>
    <scope>NUCLEOTIDE SEQUENCE [LARGE SCALE GENOMIC DNA]</scope>
</reference>
<evidence type="ECO:0000256" key="5">
    <source>
        <dbReference type="ARBA" id="ARBA00012964"/>
    </source>
</evidence>
<dbReference type="AlphaFoldDB" id="A0A1G2RJM2"/>
<dbReference type="GO" id="GO:0046872">
    <property type="term" value="F:metal ion binding"/>
    <property type="evidence" value="ECO:0007669"/>
    <property type="project" value="UniProtKB-KW"/>
</dbReference>
<feature type="domain" description="HD/PDEase" evidence="9">
    <location>
        <begin position="29"/>
        <end position="170"/>
    </location>
</feature>
<gene>
    <name evidence="10" type="ORF">A3B24_01370</name>
</gene>
<keyword evidence="6" id="KW-0479">Metal-binding</keyword>
<dbReference type="GO" id="GO:0002953">
    <property type="term" value="F:5'-deoxynucleotidase activity"/>
    <property type="evidence" value="ECO:0007669"/>
    <property type="project" value="UniProtKB-EC"/>
</dbReference>
<comment type="catalytic activity">
    <reaction evidence="1">
        <text>a 2'-deoxyribonucleoside 5'-phosphate + H2O = a 2'-deoxyribonucleoside + phosphate</text>
        <dbReference type="Rhea" id="RHEA:36167"/>
        <dbReference type="ChEBI" id="CHEBI:15377"/>
        <dbReference type="ChEBI" id="CHEBI:18274"/>
        <dbReference type="ChEBI" id="CHEBI:43474"/>
        <dbReference type="ChEBI" id="CHEBI:65317"/>
        <dbReference type="EC" id="3.1.3.89"/>
    </reaction>
</comment>
<dbReference type="EMBL" id="MHUG01000016">
    <property type="protein sequence ID" value="OHA73045.1"/>
    <property type="molecule type" value="Genomic_DNA"/>
</dbReference>
<evidence type="ECO:0000313" key="11">
    <source>
        <dbReference type="Proteomes" id="UP000176917"/>
    </source>
</evidence>
<name>A0A1G2RJM2_9BACT</name>
<evidence type="ECO:0000256" key="8">
    <source>
        <dbReference type="SAM" id="Coils"/>
    </source>
</evidence>